<name>A0A1G9FZI2_9BACL</name>
<organism evidence="1 2">
    <name type="scientific">Paenibacillus typhae</name>
    <dbReference type="NCBI Taxonomy" id="1174501"/>
    <lineage>
        <taxon>Bacteria</taxon>
        <taxon>Bacillati</taxon>
        <taxon>Bacillota</taxon>
        <taxon>Bacilli</taxon>
        <taxon>Bacillales</taxon>
        <taxon>Paenibacillaceae</taxon>
        <taxon>Paenibacillus</taxon>
    </lineage>
</organism>
<gene>
    <name evidence="1" type="ORF">SAMN05216192_16214</name>
</gene>
<evidence type="ECO:0000313" key="1">
    <source>
        <dbReference type="EMBL" id="SDK93814.1"/>
    </source>
</evidence>
<evidence type="ECO:0000313" key="2">
    <source>
        <dbReference type="Proteomes" id="UP000199050"/>
    </source>
</evidence>
<sequence>MLCERSLIHMDKSKVIAAYRRGFLTVRECGQILGVEELQLQSLLRQEEGKQSIPEAQQRIGS</sequence>
<dbReference type="Proteomes" id="UP000199050">
    <property type="component" value="Unassembled WGS sequence"/>
</dbReference>
<accession>A0A1G9FZI2</accession>
<dbReference type="AlphaFoldDB" id="A0A1G9FZI2"/>
<keyword evidence="2" id="KW-1185">Reference proteome</keyword>
<dbReference type="STRING" id="1174501.SAMN05216192_16214"/>
<proteinExistence type="predicted"/>
<protein>
    <submittedName>
        <fullName evidence="1">Uncharacterized protein</fullName>
    </submittedName>
</protein>
<dbReference type="EMBL" id="FNDX01000062">
    <property type="protein sequence ID" value="SDK93814.1"/>
    <property type="molecule type" value="Genomic_DNA"/>
</dbReference>
<reference evidence="2" key="1">
    <citation type="submission" date="2016-10" db="EMBL/GenBank/DDBJ databases">
        <authorList>
            <person name="Varghese N."/>
            <person name="Submissions S."/>
        </authorList>
    </citation>
    <scope>NUCLEOTIDE SEQUENCE [LARGE SCALE GENOMIC DNA]</scope>
    <source>
        <strain evidence="2">CGMCC 1.11012</strain>
    </source>
</reference>